<sequence>MFKAINAVQIHASLDEIEPEVWRRLVLPANWNLEQLHLAIQAAFNWWNYHLHEFRIGGLRYGDIELLTEDAFDDDPRVFSFRDVHLRDFEQGATFSYLYDFGDSWRHTILVEGRDRCEPNAPSCLRLRSESQAFLTQAVTRRLLQTARPGCRDGVPCRRDCQ</sequence>
<gene>
    <name evidence="2" type="ORF">EET67_18470</name>
</gene>
<proteinExistence type="predicted"/>
<dbReference type="Gene3D" id="3.10.290.30">
    <property type="entry name" value="MM3350-like"/>
    <property type="match status" value="1"/>
</dbReference>
<dbReference type="InterPro" id="IPR024047">
    <property type="entry name" value="MM3350-like_sf"/>
</dbReference>
<dbReference type="OrthoDB" id="9816539at2"/>
<dbReference type="EMBL" id="RKST01000020">
    <property type="protein sequence ID" value="RUM96333.1"/>
    <property type="molecule type" value="Genomic_DNA"/>
</dbReference>
<reference evidence="2 3" key="1">
    <citation type="submission" date="2018-11" db="EMBL/GenBank/DDBJ databases">
        <title>Pseudaminobacter arsenicus sp. nov., an arsenic-resistant bacterium isolated from arsenic-rich aquifers.</title>
        <authorList>
            <person name="Mu Y."/>
        </authorList>
    </citation>
    <scope>NUCLEOTIDE SEQUENCE [LARGE SCALE GENOMIC DNA]</scope>
    <source>
        <strain evidence="2 3">CB3</strain>
    </source>
</reference>
<feature type="domain" description="Plasmid pRiA4b Orf3-like" evidence="1">
    <location>
        <begin position="7"/>
        <end position="126"/>
    </location>
</feature>
<dbReference type="Pfam" id="PF07929">
    <property type="entry name" value="PRiA4_ORF3"/>
    <property type="match status" value="1"/>
</dbReference>
<evidence type="ECO:0000313" key="3">
    <source>
        <dbReference type="Proteomes" id="UP000281647"/>
    </source>
</evidence>
<dbReference type="PANTHER" id="PTHR41878:SF1">
    <property type="entry name" value="TNPR PROTEIN"/>
    <property type="match status" value="1"/>
</dbReference>
<dbReference type="Proteomes" id="UP000281647">
    <property type="component" value="Unassembled WGS sequence"/>
</dbReference>
<accession>A0A432V2A5</accession>
<organism evidence="2 3">
    <name type="scientific">Borborobacter arsenicus</name>
    <dbReference type="NCBI Taxonomy" id="1851146"/>
    <lineage>
        <taxon>Bacteria</taxon>
        <taxon>Pseudomonadati</taxon>
        <taxon>Pseudomonadota</taxon>
        <taxon>Alphaproteobacteria</taxon>
        <taxon>Hyphomicrobiales</taxon>
        <taxon>Phyllobacteriaceae</taxon>
        <taxon>Borborobacter</taxon>
    </lineage>
</organism>
<evidence type="ECO:0000313" key="2">
    <source>
        <dbReference type="EMBL" id="RUM96333.1"/>
    </source>
</evidence>
<evidence type="ECO:0000259" key="1">
    <source>
        <dbReference type="Pfam" id="PF07929"/>
    </source>
</evidence>
<dbReference type="PANTHER" id="PTHR41878">
    <property type="entry name" value="LEXA REPRESSOR-RELATED"/>
    <property type="match status" value="1"/>
</dbReference>
<protein>
    <submittedName>
        <fullName evidence="2">Plasmid pRiA4b ORF-3 family protein</fullName>
    </submittedName>
</protein>
<keyword evidence="3" id="KW-1185">Reference proteome</keyword>
<name>A0A432V2A5_9HYPH</name>
<dbReference type="AlphaFoldDB" id="A0A432V2A5"/>
<comment type="caution">
    <text evidence="2">The sequence shown here is derived from an EMBL/GenBank/DDBJ whole genome shotgun (WGS) entry which is preliminary data.</text>
</comment>
<dbReference type="SUPFAM" id="SSF159941">
    <property type="entry name" value="MM3350-like"/>
    <property type="match status" value="1"/>
</dbReference>
<dbReference type="InterPro" id="IPR012912">
    <property type="entry name" value="Plasmid_pRiA4b_Orf3-like"/>
</dbReference>
<dbReference type="RefSeq" id="WP_128628018.1">
    <property type="nucleotide sequence ID" value="NZ_RKST01000020.1"/>
</dbReference>